<keyword evidence="1" id="KW-0812">Transmembrane</keyword>
<sequence>MLTLANNLMLLAENAAEHSEHSLLTPLIIGGSIMLTFLILLLVTASFSNNHTIGKEDIELIDPNRQVGSLGAGR</sequence>
<name>A0AAP4C558_9MICC</name>
<gene>
    <name evidence="2" type="ORF">QP116_00355</name>
</gene>
<proteinExistence type="predicted"/>
<evidence type="ECO:0000256" key="1">
    <source>
        <dbReference type="SAM" id="Phobius"/>
    </source>
</evidence>
<dbReference type="RefSeq" id="WP_285332265.1">
    <property type="nucleotide sequence ID" value="NZ_JASODW010000001.1"/>
</dbReference>
<dbReference type="EMBL" id="JASODW010000001">
    <property type="protein sequence ID" value="MDK6274219.1"/>
    <property type="molecule type" value="Genomic_DNA"/>
</dbReference>
<reference evidence="2" key="1">
    <citation type="submission" date="2023-05" db="EMBL/GenBank/DDBJ databases">
        <title>Cataloging the Phylogenetic Diversity of Human Bladder Bacteria.</title>
        <authorList>
            <person name="Du J."/>
        </authorList>
    </citation>
    <scope>NUCLEOTIDE SEQUENCE</scope>
    <source>
        <strain evidence="2">UMB9978</strain>
    </source>
</reference>
<evidence type="ECO:0000313" key="3">
    <source>
        <dbReference type="Proteomes" id="UP001240483"/>
    </source>
</evidence>
<dbReference type="Proteomes" id="UP001240483">
    <property type="component" value="Unassembled WGS sequence"/>
</dbReference>
<keyword evidence="1" id="KW-0472">Membrane</keyword>
<protein>
    <submittedName>
        <fullName evidence="2">Uncharacterized protein</fullName>
    </submittedName>
</protein>
<organism evidence="2 3">
    <name type="scientific">Pseudoglutamicibacter cumminsii</name>
    <dbReference type="NCBI Taxonomy" id="156979"/>
    <lineage>
        <taxon>Bacteria</taxon>
        <taxon>Bacillati</taxon>
        <taxon>Actinomycetota</taxon>
        <taxon>Actinomycetes</taxon>
        <taxon>Micrococcales</taxon>
        <taxon>Micrococcaceae</taxon>
        <taxon>Pseudoglutamicibacter</taxon>
    </lineage>
</organism>
<comment type="caution">
    <text evidence="2">The sequence shown here is derived from an EMBL/GenBank/DDBJ whole genome shotgun (WGS) entry which is preliminary data.</text>
</comment>
<keyword evidence="1" id="KW-1133">Transmembrane helix</keyword>
<dbReference type="AlphaFoldDB" id="A0AAP4C558"/>
<accession>A0AAP4C558</accession>
<feature type="transmembrane region" description="Helical" evidence="1">
    <location>
        <begin position="23"/>
        <end position="45"/>
    </location>
</feature>
<evidence type="ECO:0000313" key="2">
    <source>
        <dbReference type="EMBL" id="MDK6274219.1"/>
    </source>
</evidence>